<dbReference type="RefSeq" id="WP_026801279.1">
    <property type="nucleotide sequence ID" value="NZ_AULI01000014.1"/>
</dbReference>
<keyword evidence="1" id="KW-0472">Membrane</keyword>
<name>A0A0A5GHL2_9BACI</name>
<evidence type="ECO:0000313" key="3">
    <source>
        <dbReference type="Proteomes" id="UP000030528"/>
    </source>
</evidence>
<dbReference type="EMBL" id="AVPE01000014">
    <property type="protein sequence ID" value="KGX90585.1"/>
    <property type="molecule type" value="Genomic_DNA"/>
</dbReference>
<keyword evidence="1" id="KW-1133">Transmembrane helix</keyword>
<evidence type="ECO:0000256" key="1">
    <source>
        <dbReference type="SAM" id="Phobius"/>
    </source>
</evidence>
<accession>A0A0A5GHL2</accession>
<feature type="transmembrane region" description="Helical" evidence="1">
    <location>
        <begin position="6"/>
        <end position="23"/>
    </location>
</feature>
<evidence type="ECO:0000313" key="2">
    <source>
        <dbReference type="EMBL" id="KGX90585.1"/>
    </source>
</evidence>
<gene>
    <name evidence="2" type="ORF">N781_06895</name>
</gene>
<feature type="transmembrane region" description="Helical" evidence="1">
    <location>
        <begin position="68"/>
        <end position="89"/>
    </location>
</feature>
<dbReference type="AlphaFoldDB" id="A0A0A5GHL2"/>
<protein>
    <recommendedName>
        <fullName evidence="4">DUF5673 domain-containing protein</fullName>
    </recommendedName>
</protein>
<feature type="transmembrane region" description="Helical" evidence="1">
    <location>
        <begin position="95"/>
        <end position="116"/>
    </location>
</feature>
<reference evidence="2 3" key="1">
    <citation type="submission" date="2013-08" db="EMBL/GenBank/DDBJ databases">
        <authorList>
            <person name="Huang J."/>
            <person name="Wang G."/>
        </authorList>
    </citation>
    <scope>NUCLEOTIDE SEQUENCE [LARGE SCALE GENOMIC DNA]</scope>
    <source>
        <strain evidence="2 3">JSM 076056</strain>
    </source>
</reference>
<keyword evidence="3" id="KW-1185">Reference proteome</keyword>
<keyword evidence="1" id="KW-0812">Transmembrane</keyword>
<proteinExistence type="predicted"/>
<organism evidence="2 3">
    <name type="scientific">Pontibacillus halophilus JSM 076056 = DSM 19796</name>
    <dbReference type="NCBI Taxonomy" id="1385510"/>
    <lineage>
        <taxon>Bacteria</taxon>
        <taxon>Bacillati</taxon>
        <taxon>Bacillota</taxon>
        <taxon>Bacilli</taxon>
        <taxon>Bacillales</taxon>
        <taxon>Bacillaceae</taxon>
        <taxon>Pontibacillus</taxon>
    </lineage>
</organism>
<dbReference type="Proteomes" id="UP000030528">
    <property type="component" value="Unassembled WGS sequence"/>
</dbReference>
<comment type="caution">
    <text evidence="2">The sequence shown here is derived from an EMBL/GenBank/DDBJ whole genome shotgun (WGS) entry which is preliminary data.</text>
</comment>
<evidence type="ECO:0008006" key="4">
    <source>
        <dbReference type="Google" id="ProtNLM"/>
    </source>
</evidence>
<sequence>MNLLINVLFSVMTGIFVVFYLGRKLRERSVALRELNHAYYPSVEESEEVSVAPNFAFERVETKRRNGVNVVMIVYGVLLVGLNISMYIVDDAFVIYWQILMFGGLMFISQQDYSFYATPRGLLYKLKLFKWDDIIAYEAHRVTEEHRFYGHNLTMNEQGSEVIVHTRKKQISIAVKTQHSLRKLEKILGDHGVEQIRSKEETSQLS</sequence>